<feature type="chain" id="PRO_5045632723" evidence="1">
    <location>
        <begin position="23"/>
        <end position="295"/>
    </location>
</feature>
<dbReference type="Pfam" id="PF20181">
    <property type="entry name" value="DUF6544"/>
    <property type="match status" value="1"/>
</dbReference>
<dbReference type="Proteomes" id="UP000887222">
    <property type="component" value="Unassembled WGS sequence"/>
</dbReference>
<gene>
    <name evidence="2" type="ORF">NCCP691_17290</name>
</gene>
<feature type="signal peptide" evidence="1">
    <location>
        <begin position="1"/>
        <end position="22"/>
    </location>
</feature>
<evidence type="ECO:0000313" key="3">
    <source>
        <dbReference type="Proteomes" id="UP000887222"/>
    </source>
</evidence>
<dbReference type="RefSeq" id="WP_220807886.1">
    <property type="nucleotide sequence ID" value="NZ_BPMK01000007.1"/>
</dbReference>
<comment type="caution">
    <text evidence="2">The sequence shown here is derived from an EMBL/GenBank/DDBJ whole genome shotgun (WGS) entry which is preliminary data.</text>
</comment>
<evidence type="ECO:0000256" key="1">
    <source>
        <dbReference type="SAM" id="SignalP"/>
    </source>
</evidence>
<accession>A0ABQ4Q4J1</accession>
<reference evidence="2 3" key="1">
    <citation type="journal article" date="2022" name="Int. J. Syst. Evol. Microbiol.">
        <title>Noviherbaspirillum aridicola sp. nov., isolated from an arid soil in Pakistan.</title>
        <authorList>
            <person name="Khan I.U."/>
            <person name="Saqib M."/>
            <person name="Amin A."/>
            <person name="Hussain F."/>
            <person name="Li L."/>
            <person name="Liu Y.H."/>
            <person name="Fang B.Z."/>
            <person name="Ahmed I."/>
            <person name="Li W.J."/>
        </authorList>
    </citation>
    <scope>NUCLEOTIDE SEQUENCE [LARGE SCALE GENOMIC DNA]</scope>
    <source>
        <strain evidence="2 3">NCCP-691</strain>
    </source>
</reference>
<dbReference type="EMBL" id="BPMK01000007">
    <property type="protein sequence ID" value="GIZ51715.1"/>
    <property type="molecule type" value="Genomic_DNA"/>
</dbReference>
<evidence type="ECO:0000313" key="2">
    <source>
        <dbReference type="EMBL" id="GIZ51715.1"/>
    </source>
</evidence>
<keyword evidence="3" id="KW-1185">Reference proteome</keyword>
<dbReference type="InterPro" id="IPR046674">
    <property type="entry name" value="DUF6544"/>
</dbReference>
<sequence length="295" mass="32714">MAAWANWRLAGAGLFFAGLAAAMRSGGAQQARMAKEAERRLLDGLRQPARTVFTPALLDGLPPPAARYLARALPAGRPLPRVARFRQHGRLRIAPDSPRWLPFEAWQVSTPWAPGFLWHARMALAGPLGLQISDAYMQGEGTGRLALQAAFQLQERGPCPEMNSAALQRYLAEAAWYPAGLLPEAGVRWQALDAHRALATLEDRGTVVALEFRFNDDGDIASVYAPARWRSTREGFVSQAWEGRFGNWQQVAGLRIPLQAEAGWYDDDAWHCVWQGGIRDIAYELFPGDQSRKEN</sequence>
<name>A0ABQ4Q4J1_9BURK</name>
<proteinExistence type="predicted"/>
<organism evidence="2 3">
    <name type="scientific">Noviherbaspirillum aridicola</name>
    <dbReference type="NCBI Taxonomy" id="2849687"/>
    <lineage>
        <taxon>Bacteria</taxon>
        <taxon>Pseudomonadati</taxon>
        <taxon>Pseudomonadota</taxon>
        <taxon>Betaproteobacteria</taxon>
        <taxon>Burkholderiales</taxon>
        <taxon>Oxalobacteraceae</taxon>
        <taxon>Noviherbaspirillum</taxon>
    </lineage>
</organism>
<protein>
    <submittedName>
        <fullName evidence="2">Uncharacterized protein</fullName>
    </submittedName>
</protein>
<keyword evidence="1" id="KW-0732">Signal</keyword>